<sequence>MIIQGALSALKLLANTPAAARKKNFPKPLESQVGSKQTHPDELTQVSDSGKCAQLTPLRLPGKKFPKAIGVAGRQQANASR</sequence>
<proteinExistence type="predicted"/>
<evidence type="ECO:0000313" key="2">
    <source>
        <dbReference type="EMBL" id="PHZ29426.1"/>
    </source>
</evidence>
<dbReference type="Proteomes" id="UP000229378">
    <property type="component" value="Unassembled WGS sequence"/>
</dbReference>
<gene>
    <name evidence="2" type="ORF">CS533_01460</name>
</gene>
<dbReference type="AlphaFoldDB" id="A0A2G4U9Q4"/>
<reference evidence="2 3" key="1">
    <citation type="submission" date="2017-10" db="EMBL/GenBank/DDBJ databases">
        <authorList>
            <person name="Banno H."/>
            <person name="Chua N.-H."/>
        </authorList>
    </citation>
    <scope>NUCLEOTIDE SEQUENCE [LARGE SCALE GENOMIC DNA]</scope>
    <source>
        <strain evidence="2 3">SCPM-O-B-7607</strain>
    </source>
</reference>
<accession>A0A2G4U9Q4</accession>
<evidence type="ECO:0000313" key="3">
    <source>
        <dbReference type="Proteomes" id="UP000229378"/>
    </source>
</evidence>
<evidence type="ECO:0000256" key="1">
    <source>
        <dbReference type="SAM" id="MobiDB-lite"/>
    </source>
</evidence>
<organism evidence="2 3">
    <name type="scientific">Yersinia bercovieri</name>
    <dbReference type="NCBI Taxonomy" id="634"/>
    <lineage>
        <taxon>Bacteria</taxon>
        <taxon>Pseudomonadati</taxon>
        <taxon>Pseudomonadota</taxon>
        <taxon>Gammaproteobacteria</taxon>
        <taxon>Enterobacterales</taxon>
        <taxon>Yersiniaceae</taxon>
        <taxon>Yersinia</taxon>
    </lineage>
</organism>
<dbReference type="EMBL" id="PEHN01000001">
    <property type="protein sequence ID" value="PHZ29426.1"/>
    <property type="molecule type" value="Genomic_DNA"/>
</dbReference>
<name>A0A2G4U9Q4_YERBE</name>
<protein>
    <submittedName>
        <fullName evidence="2">Uncharacterized protein</fullName>
    </submittedName>
</protein>
<feature type="region of interest" description="Disordered" evidence="1">
    <location>
        <begin position="23"/>
        <end position="46"/>
    </location>
</feature>
<comment type="caution">
    <text evidence="2">The sequence shown here is derived from an EMBL/GenBank/DDBJ whole genome shotgun (WGS) entry which is preliminary data.</text>
</comment>